<name>A0AAV5ITY9_9ROSI</name>
<feature type="domain" description="Reverse transcriptase zinc-binding" evidence="1">
    <location>
        <begin position="53"/>
        <end position="141"/>
    </location>
</feature>
<reference evidence="2 3" key="1">
    <citation type="journal article" date="2021" name="Commun. Biol.">
        <title>The genome of Shorea leprosula (Dipterocarpaceae) highlights the ecological relevance of drought in aseasonal tropical rainforests.</title>
        <authorList>
            <person name="Ng K.K.S."/>
            <person name="Kobayashi M.J."/>
            <person name="Fawcett J.A."/>
            <person name="Hatakeyama M."/>
            <person name="Paape T."/>
            <person name="Ng C.H."/>
            <person name="Ang C.C."/>
            <person name="Tnah L.H."/>
            <person name="Lee C.T."/>
            <person name="Nishiyama T."/>
            <person name="Sese J."/>
            <person name="O'Brien M.J."/>
            <person name="Copetti D."/>
            <person name="Mohd Noor M.I."/>
            <person name="Ong R.C."/>
            <person name="Putra M."/>
            <person name="Sireger I.Z."/>
            <person name="Indrioko S."/>
            <person name="Kosugi Y."/>
            <person name="Izuno A."/>
            <person name="Isagi Y."/>
            <person name="Lee S.L."/>
            <person name="Shimizu K.K."/>
        </authorList>
    </citation>
    <scope>NUCLEOTIDE SEQUENCE [LARGE SCALE GENOMIC DNA]</scope>
    <source>
        <strain evidence="2">214</strain>
    </source>
</reference>
<evidence type="ECO:0000259" key="1">
    <source>
        <dbReference type="Pfam" id="PF13966"/>
    </source>
</evidence>
<dbReference type="InterPro" id="IPR026960">
    <property type="entry name" value="RVT-Znf"/>
</dbReference>
<evidence type="ECO:0000313" key="3">
    <source>
        <dbReference type="Proteomes" id="UP001054252"/>
    </source>
</evidence>
<dbReference type="EMBL" id="BPVZ01000021">
    <property type="protein sequence ID" value="GKV03910.1"/>
    <property type="molecule type" value="Genomic_DNA"/>
</dbReference>
<proteinExistence type="predicted"/>
<organism evidence="2 3">
    <name type="scientific">Rubroshorea leprosula</name>
    <dbReference type="NCBI Taxonomy" id="152421"/>
    <lineage>
        <taxon>Eukaryota</taxon>
        <taxon>Viridiplantae</taxon>
        <taxon>Streptophyta</taxon>
        <taxon>Embryophyta</taxon>
        <taxon>Tracheophyta</taxon>
        <taxon>Spermatophyta</taxon>
        <taxon>Magnoliopsida</taxon>
        <taxon>eudicotyledons</taxon>
        <taxon>Gunneridae</taxon>
        <taxon>Pentapetalae</taxon>
        <taxon>rosids</taxon>
        <taxon>malvids</taxon>
        <taxon>Malvales</taxon>
        <taxon>Dipterocarpaceae</taxon>
        <taxon>Rubroshorea</taxon>
    </lineage>
</organism>
<dbReference type="Pfam" id="PF13966">
    <property type="entry name" value="zf-RVT"/>
    <property type="match status" value="1"/>
</dbReference>
<comment type="caution">
    <text evidence="2">The sequence shown here is derived from an EMBL/GenBank/DDBJ whole genome shotgun (WGS) entry which is preliminary data.</text>
</comment>
<keyword evidence="3" id="KW-1185">Reference proteome</keyword>
<dbReference type="Proteomes" id="UP001054252">
    <property type="component" value="Unassembled WGS sequence"/>
</dbReference>
<sequence length="245" mass="29620">MEGCWNWRFHWRRPLRAWEEDSTQQLIEAINHRHPIQDAKDTWSWSLDVKGKYTTRSAYEQLAKKEETRLLEYRKLWRVKVPSKVSAFSWQLLLNRIPTKVNLAMHGILDGNQSINCYWCESSLKHSDHLFESCKIATNLWRKCFNWWGLQYALGNNCLDVFQQHRWHKGSKTLRKGWEMIWFTIVWSLWLSRNEASFQKKKPKEDKLFEIVQIRAFHLVRNLLNLEFSFMEWISNPLSCLTNMK</sequence>
<gene>
    <name evidence="2" type="ORF">SLEP1_g16145</name>
</gene>
<protein>
    <recommendedName>
        <fullName evidence="1">Reverse transcriptase zinc-binding domain-containing protein</fullName>
    </recommendedName>
</protein>
<accession>A0AAV5ITY9</accession>
<evidence type="ECO:0000313" key="2">
    <source>
        <dbReference type="EMBL" id="GKV03910.1"/>
    </source>
</evidence>
<dbReference type="AlphaFoldDB" id="A0AAV5ITY9"/>